<dbReference type="PANTHER" id="PTHR33565">
    <property type="entry name" value="DORMANCY-ASSOCIATED PROTEIN 1"/>
    <property type="match status" value="1"/>
</dbReference>
<organism evidence="3 4">
    <name type="scientific">Camelina sativa</name>
    <name type="common">False flax</name>
    <name type="synonym">Myagrum sativum</name>
    <dbReference type="NCBI Taxonomy" id="90675"/>
    <lineage>
        <taxon>Eukaryota</taxon>
        <taxon>Viridiplantae</taxon>
        <taxon>Streptophyta</taxon>
        <taxon>Embryophyta</taxon>
        <taxon>Tracheophyta</taxon>
        <taxon>Spermatophyta</taxon>
        <taxon>Magnoliopsida</taxon>
        <taxon>eudicotyledons</taxon>
        <taxon>Gunneridae</taxon>
        <taxon>Pentapetalae</taxon>
        <taxon>rosids</taxon>
        <taxon>malvids</taxon>
        <taxon>Brassicales</taxon>
        <taxon>Brassicaceae</taxon>
        <taxon>Camelineae</taxon>
        <taxon>Camelina</taxon>
    </lineage>
</organism>
<keyword evidence="3" id="KW-1185">Reference proteome</keyword>
<accession>A0ABM0X3C3</accession>
<evidence type="ECO:0000313" key="3">
    <source>
        <dbReference type="Proteomes" id="UP000694864"/>
    </source>
</evidence>
<reference evidence="4" key="2">
    <citation type="submission" date="2025-08" db="UniProtKB">
        <authorList>
            <consortium name="RefSeq"/>
        </authorList>
    </citation>
    <scope>IDENTIFICATION</scope>
    <source>
        <tissue evidence="4">Leaf</tissue>
    </source>
</reference>
<proteinExistence type="inferred from homology"/>
<feature type="compositionally biased region" description="Low complexity" evidence="2">
    <location>
        <begin position="29"/>
        <end position="42"/>
    </location>
</feature>
<gene>
    <name evidence="4" type="primary">LOC104758757</name>
</gene>
<reference evidence="3" key="1">
    <citation type="journal article" date="2014" name="Nat. Commun.">
        <title>The emerging biofuel crop Camelina sativa retains a highly undifferentiated hexaploid genome structure.</title>
        <authorList>
            <person name="Kagale S."/>
            <person name="Koh C."/>
            <person name="Nixon J."/>
            <person name="Bollina V."/>
            <person name="Clarke W.E."/>
            <person name="Tuteja R."/>
            <person name="Spillane C."/>
            <person name="Robinson S.J."/>
            <person name="Links M.G."/>
            <person name="Clarke C."/>
            <person name="Higgins E.E."/>
            <person name="Huebert T."/>
            <person name="Sharpe A.G."/>
            <person name="Parkin I.A."/>
        </authorList>
    </citation>
    <scope>NUCLEOTIDE SEQUENCE [LARGE SCALE GENOMIC DNA]</scope>
    <source>
        <strain evidence="3">cv. DH55</strain>
    </source>
</reference>
<name>A0ABM0X3C3_CAMSA</name>
<evidence type="ECO:0000256" key="2">
    <source>
        <dbReference type="SAM" id="MobiDB-lite"/>
    </source>
</evidence>
<dbReference type="InterPro" id="IPR008406">
    <property type="entry name" value="DRM/ARP"/>
</dbReference>
<evidence type="ECO:0000313" key="4">
    <source>
        <dbReference type="RefSeq" id="XP_010479989.1"/>
    </source>
</evidence>
<feature type="compositionally biased region" description="Polar residues" evidence="2">
    <location>
        <begin position="70"/>
        <end position="82"/>
    </location>
</feature>
<dbReference type="Pfam" id="PF05564">
    <property type="entry name" value="Auxin_repressed"/>
    <property type="match status" value="1"/>
</dbReference>
<dbReference type="PANTHER" id="PTHR33565:SF20">
    <property type="entry name" value="DORMANCY-ASSOCIATED PROTEIN HOMOLOG 4"/>
    <property type="match status" value="1"/>
</dbReference>
<sequence>MGFLHKLWDETVAGPTPDNGLGKLRKHNSSSSTVRSSRPSLSNDQVTRSIMVTKGNNNVLGLRKLKTDSNRVPGSPTGSCSIPGTPLTPGTPCDDLGPFTAGKIPSSGEDDAASLTTYDWIVINALDR</sequence>
<comment type="similarity">
    <text evidence="1">Belongs to the DRM1/ARP family.</text>
</comment>
<dbReference type="Proteomes" id="UP000694864">
    <property type="component" value="Chromosome 17"/>
</dbReference>
<feature type="compositionally biased region" description="Polar residues" evidence="2">
    <location>
        <begin position="43"/>
        <end position="59"/>
    </location>
</feature>
<dbReference type="RefSeq" id="XP_010479989.1">
    <property type="nucleotide sequence ID" value="XM_010481687.2"/>
</dbReference>
<evidence type="ECO:0000256" key="1">
    <source>
        <dbReference type="ARBA" id="ARBA00010502"/>
    </source>
</evidence>
<feature type="region of interest" description="Disordered" evidence="2">
    <location>
        <begin position="1"/>
        <end position="111"/>
    </location>
</feature>
<protein>
    <submittedName>
        <fullName evidence="4">Dormancy-associated protein homolog 4-like</fullName>
    </submittedName>
</protein>
<dbReference type="GeneID" id="104758757"/>